<dbReference type="GO" id="GO:0016491">
    <property type="term" value="F:oxidoreductase activity"/>
    <property type="evidence" value="ECO:0007669"/>
    <property type="project" value="InterPro"/>
</dbReference>
<feature type="domain" description="NADP-dependent oxidoreductase" evidence="4">
    <location>
        <begin position="39"/>
        <end position="184"/>
    </location>
</feature>
<dbReference type="CDD" id="cd19071">
    <property type="entry name" value="AKR_AKR1-5-like"/>
    <property type="match status" value="1"/>
</dbReference>
<dbReference type="PIRSF" id="PIRSF000097">
    <property type="entry name" value="AKR"/>
    <property type="match status" value="1"/>
</dbReference>
<proteinExistence type="predicted"/>
<feature type="site" description="Lowers pKa of active site Tyr" evidence="3">
    <location>
        <position position="101"/>
    </location>
</feature>
<dbReference type="Pfam" id="PF00248">
    <property type="entry name" value="Aldo_ket_red"/>
    <property type="match status" value="1"/>
</dbReference>
<dbReference type="AlphaFoldDB" id="A0A0W0F7H4"/>
<evidence type="ECO:0000259" key="4">
    <source>
        <dbReference type="Pfam" id="PF00248"/>
    </source>
</evidence>
<feature type="binding site" evidence="2">
    <location>
        <position position="133"/>
    </location>
    <ligand>
        <name>substrate</name>
    </ligand>
</feature>
<dbReference type="PANTHER" id="PTHR43827:SF13">
    <property type="entry name" value="ALDO_KETO REDUCTASE FAMILY PROTEIN"/>
    <property type="match status" value="1"/>
</dbReference>
<organism evidence="5 6">
    <name type="scientific">Moniliophthora roreri</name>
    <name type="common">Frosty pod rot fungus</name>
    <name type="synonym">Monilia roreri</name>
    <dbReference type="NCBI Taxonomy" id="221103"/>
    <lineage>
        <taxon>Eukaryota</taxon>
        <taxon>Fungi</taxon>
        <taxon>Dikarya</taxon>
        <taxon>Basidiomycota</taxon>
        <taxon>Agaricomycotina</taxon>
        <taxon>Agaricomycetes</taxon>
        <taxon>Agaricomycetidae</taxon>
        <taxon>Agaricales</taxon>
        <taxon>Marasmiineae</taxon>
        <taxon>Marasmiaceae</taxon>
        <taxon>Moniliophthora</taxon>
    </lineage>
</organism>
<evidence type="ECO:0000256" key="1">
    <source>
        <dbReference type="PIRSR" id="PIRSR000097-1"/>
    </source>
</evidence>
<name>A0A0W0F7H4_MONRR</name>
<gene>
    <name evidence="5" type="ORF">WG66_15141</name>
</gene>
<dbReference type="InterPro" id="IPR018170">
    <property type="entry name" value="Aldo/ket_reductase_CS"/>
</dbReference>
<comment type="caution">
    <text evidence="5">The sequence shown here is derived from an EMBL/GenBank/DDBJ whole genome shotgun (WGS) entry which is preliminary data.</text>
</comment>
<reference evidence="5 6" key="1">
    <citation type="submission" date="2015-12" db="EMBL/GenBank/DDBJ databases">
        <title>Draft genome sequence of Moniliophthora roreri, the causal agent of frosty pod rot of cacao.</title>
        <authorList>
            <person name="Aime M.C."/>
            <person name="Diaz-Valderrama J.R."/>
            <person name="Kijpornyongpan T."/>
            <person name="Phillips-Mora W."/>
        </authorList>
    </citation>
    <scope>NUCLEOTIDE SEQUENCE [LARGE SCALE GENOMIC DNA]</scope>
    <source>
        <strain evidence="5 6">MCA 2952</strain>
    </source>
</reference>
<dbReference type="PANTHER" id="PTHR43827">
    <property type="entry name" value="2,5-DIKETO-D-GLUCONIC ACID REDUCTASE"/>
    <property type="match status" value="1"/>
</dbReference>
<dbReference type="Proteomes" id="UP000054988">
    <property type="component" value="Unassembled WGS sequence"/>
</dbReference>
<dbReference type="Gene3D" id="3.20.20.100">
    <property type="entry name" value="NADP-dependent oxidoreductase domain"/>
    <property type="match status" value="2"/>
</dbReference>
<dbReference type="InterPro" id="IPR036812">
    <property type="entry name" value="NAD(P)_OxRdtase_dom_sf"/>
</dbReference>
<dbReference type="InterPro" id="IPR023210">
    <property type="entry name" value="NADP_OxRdtase_dom"/>
</dbReference>
<dbReference type="EMBL" id="LATX01002242">
    <property type="protein sequence ID" value="KTB32291.1"/>
    <property type="molecule type" value="Genomic_DNA"/>
</dbReference>
<evidence type="ECO:0000256" key="2">
    <source>
        <dbReference type="PIRSR" id="PIRSR000097-2"/>
    </source>
</evidence>
<evidence type="ECO:0000313" key="6">
    <source>
        <dbReference type="Proteomes" id="UP000054988"/>
    </source>
</evidence>
<evidence type="ECO:0000256" key="3">
    <source>
        <dbReference type="PIRSR" id="PIRSR000097-3"/>
    </source>
</evidence>
<dbReference type="eggNOG" id="KOG1577">
    <property type="taxonomic scope" value="Eukaryota"/>
</dbReference>
<dbReference type="SUPFAM" id="SSF51430">
    <property type="entry name" value="NAD(P)-linked oxidoreductase"/>
    <property type="match status" value="1"/>
</dbReference>
<dbReference type="InterPro" id="IPR020471">
    <property type="entry name" value="AKR"/>
</dbReference>
<accession>A0A0W0F7H4</accession>
<sequence length="236" mass="27058">MIRALYTPTPARFLNEKMATTLSMQTKVKLRDNREIPVLGLGTYELDGDDAYRGVIWALEAGYRHIDSAEWYENEQECGRAILDFCKRENIPRSEIFYTTKLKYNNGYENVKQSIERSIKLCGLDYIDLYLIHGPIGGPQMRLESWRAICDYHKDGKLKSIGISTFGVRHMRELINSGLPLPVVHQGYVAIPKSSRQARIVSNTNIFDFELSELEMNELDSLDEGLVTDWDPTDCP</sequence>
<evidence type="ECO:0000313" key="5">
    <source>
        <dbReference type="EMBL" id="KTB32291.1"/>
    </source>
</evidence>
<dbReference type="PROSITE" id="PS00798">
    <property type="entry name" value="ALDOKETO_REDUCTASE_1"/>
    <property type="match status" value="1"/>
</dbReference>
<dbReference type="PRINTS" id="PR00069">
    <property type="entry name" value="ALDKETRDTASE"/>
</dbReference>
<feature type="active site" description="Proton donor" evidence="1">
    <location>
        <position position="72"/>
    </location>
</feature>
<protein>
    <recommendedName>
        <fullName evidence="4">NADP-dependent oxidoreductase domain-containing protein</fullName>
    </recommendedName>
</protein>